<evidence type="ECO:0000313" key="3">
    <source>
        <dbReference type="Proteomes" id="UP001262582"/>
    </source>
</evidence>
<sequence>MFSGSIAMAICESNESRFKQYKTKACKGCPVRELCTTAKNGRVLARNIYTSVYQENKRNMEADPELYRQRQAIVEHPFGTIKRQWGFDHILPKKGRKRASADVGLIFTAYNLKRILNLLGKKAWNSLLETISLCNFAFIAAHRMILKPHTLFKCQQHLCVIL</sequence>
<dbReference type="PANTHER" id="PTHR33408">
    <property type="entry name" value="TRANSPOSASE"/>
    <property type="match status" value="1"/>
</dbReference>
<comment type="caution">
    <text evidence="2">The sequence shown here is derived from an EMBL/GenBank/DDBJ whole genome shotgun (WGS) entry which is preliminary data.</text>
</comment>
<dbReference type="EMBL" id="JAVRHK010000029">
    <property type="protein sequence ID" value="MDT0678647.1"/>
    <property type="molecule type" value="Genomic_DNA"/>
</dbReference>
<organism evidence="2 3">
    <name type="scientific">Autumnicola musiva</name>
    <dbReference type="NCBI Taxonomy" id="3075589"/>
    <lineage>
        <taxon>Bacteria</taxon>
        <taxon>Pseudomonadati</taxon>
        <taxon>Bacteroidota</taxon>
        <taxon>Flavobacteriia</taxon>
        <taxon>Flavobacteriales</taxon>
        <taxon>Flavobacteriaceae</taxon>
        <taxon>Autumnicola</taxon>
    </lineage>
</organism>
<reference evidence="2 3" key="1">
    <citation type="submission" date="2023-09" db="EMBL/GenBank/DDBJ databases">
        <authorList>
            <person name="Rey-Velasco X."/>
        </authorList>
    </citation>
    <scope>NUCLEOTIDE SEQUENCE [LARGE SCALE GENOMIC DNA]</scope>
    <source>
        <strain evidence="2 3">F117</strain>
    </source>
</reference>
<feature type="domain" description="Transposase DDE" evidence="1">
    <location>
        <begin position="15"/>
        <end position="115"/>
    </location>
</feature>
<dbReference type="InterPro" id="IPR025668">
    <property type="entry name" value="Tnp_DDE_dom"/>
</dbReference>
<gene>
    <name evidence="2" type="ORF">RM539_18885</name>
</gene>
<protein>
    <submittedName>
        <fullName evidence="2">Transposase</fullName>
    </submittedName>
</protein>
<evidence type="ECO:0000259" key="1">
    <source>
        <dbReference type="Pfam" id="PF13751"/>
    </source>
</evidence>
<dbReference type="Pfam" id="PF13751">
    <property type="entry name" value="DDE_Tnp_1_6"/>
    <property type="match status" value="1"/>
</dbReference>
<name>A0ABU3DAU0_9FLAO</name>
<dbReference type="Proteomes" id="UP001262582">
    <property type="component" value="Unassembled WGS sequence"/>
</dbReference>
<evidence type="ECO:0000313" key="2">
    <source>
        <dbReference type="EMBL" id="MDT0678647.1"/>
    </source>
</evidence>
<accession>A0ABU3DAU0</accession>
<keyword evidence="3" id="KW-1185">Reference proteome</keyword>
<proteinExistence type="predicted"/>